<dbReference type="InterPro" id="IPR010391">
    <property type="entry name" value="DNA_damage-inducible_DinI-like"/>
</dbReference>
<sequence>MRKLDIRFTKERDSKKISAQQKMIERLEEILPKRIAEKFDNVEVRIRTSSSQGFDVSGFDKNDKNKFLEYLEELWNDDSLLDGIDE</sequence>
<evidence type="ECO:0000313" key="2">
    <source>
        <dbReference type="Proteomes" id="UP000189433"/>
    </source>
</evidence>
<dbReference type="EMBL" id="MLHJ01000086">
    <property type="protein sequence ID" value="OOF41457.1"/>
    <property type="molecule type" value="Genomic_DNA"/>
</dbReference>
<dbReference type="AlphaFoldDB" id="A0A1V3IJY2"/>
<protein>
    <submittedName>
        <fullName evidence="1">DinI family protein</fullName>
    </submittedName>
</protein>
<accession>A0A1V3IJY2</accession>
<keyword evidence="2" id="KW-1185">Reference proteome</keyword>
<reference evidence="1 2" key="1">
    <citation type="submission" date="2016-10" db="EMBL/GenBank/DDBJ databases">
        <title>Rodentibacter gen. nov. and new species.</title>
        <authorList>
            <person name="Christensen H."/>
        </authorList>
    </citation>
    <scope>NUCLEOTIDE SEQUENCE [LARGE SCALE GENOMIC DNA]</scope>
    <source>
        <strain evidence="1 2">CCUG17206</strain>
    </source>
</reference>
<dbReference type="Pfam" id="PF06183">
    <property type="entry name" value="DinI"/>
    <property type="match status" value="1"/>
</dbReference>
<dbReference type="Proteomes" id="UP000189433">
    <property type="component" value="Unassembled WGS sequence"/>
</dbReference>
<proteinExistence type="predicted"/>
<dbReference type="SUPFAM" id="SSF54857">
    <property type="entry name" value="DNA damage-inducible protein DinI"/>
    <property type="match status" value="1"/>
</dbReference>
<evidence type="ECO:0000313" key="1">
    <source>
        <dbReference type="EMBL" id="OOF41457.1"/>
    </source>
</evidence>
<dbReference type="Gene3D" id="3.30.910.10">
    <property type="entry name" value="DinI-like"/>
    <property type="match status" value="1"/>
</dbReference>
<gene>
    <name evidence="1" type="ORF">BKK50_08575</name>
</gene>
<name>A0A1V3IJY2_9PAST</name>
<dbReference type="OrthoDB" id="5685707at2"/>
<organism evidence="1 2">
    <name type="scientific">Rodentibacter rarus</name>
    <dbReference type="NCBI Taxonomy" id="1908260"/>
    <lineage>
        <taxon>Bacteria</taxon>
        <taxon>Pseudomonadati</taxon>
        <taxon>Pseudomonadota</taxon>
        <taxon>Gammaproteobacteria</taxon>
        <taxon>Pasteurellales</taxon>
        <taxon>Pasteurellaceae</taxon>
        <taxon>Rodentibacter</taxon>
    </lineage>
</organism>
<dbReference type="InterPro" id="IPR036687">
    <property type="entry name" value="DinI-like_sf"/>
</dbReference>
<comment type="caution">
    <text evidence="1">The sequence shown here is derived from an EMBL/GenBank/DDBJ whole genome shotgun (WGS) entry which is preliminary data.</text>
</comment>